<feature type="compositionally biased region" description="Low complexity" evidence="4">
    <location>
        <begin position="434"/>
        <end position="459"/>
    </location>
</feature>
<dbReference type="PANTHER" id="PTHR15574:SF43">
    <property type="entry name" value="DDB1- AND CUL4-ASSOCIATED FACTOR 5"/>
    <property type="match status" value="1"/>
</dbReference>
<reference evidence="6 7" key="1">
    <citation type="submission" date="2025-04" db="UniProtKB">
        <authorList>
            <consortium name="RefSeq"/>
        </authorList>
    </citation>
    <scope>IDENTIFICATION</scope>
    <source>
        <strain evidence="6 7">15085-1641.00</strain>
        <tissue evidence="6 7">Whole body</tissue>
    </source>
</reference>
<dbReference type="InterPro" id="IPR045151">
    <property type="entry name" value="DCAF8"/>
</dbReference>
<evidence type="ECO:0000313" key="7">
    <source>
        <dbReference type="RefSeq" id="XP_023173835.2"/>
    </source>
</evidence>
<feature type="region of interest" description="Disordered" evidence="4">
    <location>
        <begin position="541"/>
        <end position="575"/>
    </location>
</feature>
<dbReference type="PROSITE" id="PS50294">
    <property type="entry name" value="WD_REPEATS_REGION"/>
    <property type="match status" value="1"/>
</dbReference>
<evidence type="ECO:0000256" key="1">
    <source>
        <dbReference type="ARBA" id="ARBA00022574"/>
    </source>
</evidence>
<dbReference type="SUPFAM" id="SSF50978">
    <property type="entry name" value="WD40 repeat-like"/>
    <property type="match status" value="1"/>
</dbReference>
<gene>
    <name evidence="6 7" type="primary">LOC111601479</name>
</gene>
<dbReference type="InterPro" id="IPR001680">
    <property type="entry name" value="WD40_rpt"/>
</dbReference>
<dbReference type="InterPro" id="IPR036322">
    <property type="entry name" value="WD40_repeat_dom_sf"/>
</dbReference>
<feature type="repeat" description="WD" evidence="3">
    <location>
        <begin position="329"/>
        <end position="361"/>
    </location>
</feature>
<dbReference type="Pfam" id="PF00400">
    <property type="entry name" value="WD40"/>
    <property type="match status" value="2"/>
</dbReference>
<dbReference type="OMA" id="ANFRTPF"/>
<evidence type="ECO:0000256" key="2">
    <source>
        <dbReference type="ARBA" id="ARBA00022737"/>
    </source>
</evidence>
<dbReference type="RefSeq" id="XP_023173834.2">
    <property type="nucleotide sequence ID" value="XM_023318066.2"/>
</dbReference>
<feature type="compositionally biased region" description="Acidic residues" evidence="4">
    <location>
        <begin position="627"/>
        <end position="647"/>
    </location>
</feature>
<dbReference type="GO" id="GO:0045717">
    <property type="term" value="P:negative regulation of fatty acid biosynthetic process"/>
    <property type="evidence" value="ECO:0007669"/>
    <property type="project" value="TreeGrafter"/>
</dbReference>
<feature type="compositionally biased region" description="Polar residues" evidence="4">
    <location>
        <begin position="670"/>
        <end position="685"/>
    </location>
</feature>
<feature type="repeat" description="WD" evidence="3">
    <location>
        <begin position="50"/>
        <end position="84"/>
    </location>
</feature>
<evidence type="ECO:0000313" key="5">
    <source>
        <dbReference type="Proteomes" id="UP000504633"/>
    </source>
</evidence>
<sequence>MNFVRQGTAASLNLDHALRFRELDHLRSNLEAGIFRQRLHAAENLYQRNLSAHYGCVNALEFSPGGEYLASGGDDKRVLLWNVDQALGNISEDSPDAMYGEHASNIFCLGFDTLNKYIFSGGNDDLVIQHDLYTGKNLNYFSHDGPVYGLSVDRTSTNLFSVATEHGEILVYDMRVGKTEPFIVANFRTPFNAVEFHPLNGNYLATANARRGAQLWDMRNNTQPFRQYNYISESPSCMSVRFNCNGSLLLTLHRRLPPILYNPSSSEPLCSFYHDEYFNSCTMKSCTFAGPQDELVVSGSDNFNMFMWRLDGINLEKKNQWIDTTPVILTGHRSIVNQVRYNRQRCLLASSGVEKIIKFWSPFAQQGWEGALTEPSETPHCTRPLHRNATDHVSQDFSMRNMEEDQVMLAFFDTLVQRELETWTSNSSSANAMGQQTTTGSDSSSHSSSGHTGSSTQSDEQSDGDTPNVSELSWQTHPNRIFYLIAKKRRALLQLAVKGTGGQHRNVEQLLARLLGEQRQVATQARISEWLEETHRLFGDDELPTTSAEAASRERLRRESISLATSRSPRKPPELRMIGSLQANFEQMERKRKLMRLRFAAIKRRRKVRRPRRGRQENDNALSYDTEWLDDDDDDDDDDNDDNEPEVNQENIVEDNNSNSSSDDTSNTSMEAQLSQAPSTSNSLQFGLEPNEANNNSPPAATSHNKKRNGILTATCYSETTTSSNSSSNQTNI</sequence>
<dbReference type="GeneID" id="111601479"/>
<evidence type="ECO:0000313" key="6">
    <source>
        <dbReference type="RefSeq" id="XP_023173834.2"/>
    </source>
</evidence>
<feature type="compositionally biased region" description="Low complexity" evidence="4">
    <location>
        <begin position="655"/>
        <end position="669"/>
    </location>
</feature>
<feature type="region of interest" description="Disordered" evidence="4">
    <location>
        <begin position="605"/>
        <end position="733"/>
    </location>
</feature>
<feature type="compositionally biased region" description="Low complexity" evidence="4">
    <location>
        <begin position="689"/>
        <end position="701"/>
    </location>
</feature>
<protein>
    <submittedName>
        <fullName evidence="6 7">DDB1- and CUL4-associated factor 5</fullName>
    </submittedName>
</protein>
<feature type="region of interest" description="Disordered" evidence="4">
    <location>
        <begin position="425"/>
        <end position="472"/>
    </location>
</feature>
<dbReference type="Gene3D" id="2.130.10.10">
    <property type="entry name" value="YVTN repeat-like/Quinoprotein amine dehydrogenase"/>
    <property type="match status" value="2"/>
</dbReference>
<dbReference type="PROSITE" id="PS00678">
    <property type="entry name" value="WD_REPEATS_1"/>
    <property type="match status" value="1"/>
</dbReference>
<dbReference type="InterPro" id="IPR015943">
    <property type="entry name" value="WD40/YVTN_repeat-like_dom_sf"/>
</dbReference>
<dbReference type="InterPro" id="IPR019775">
    <property type="entry name" value="WD40_repeat_CS"/>
</dbReference>
<dbReference type="Proteomes" id="UP000504633">
    <property type="component" value="Unplaced"/>
</dbReference>
<dbReference type="PROSITE" id="PS50082">
    <property type="entry name" value="WD_REPEATS_2"/>
    <property type="match status" value="2"/>
</dbReference>
<evidence type="ECO:0000256" key="3">
    <source>
        <dbReference type="PROSITE-ProRule" id="PRU00221"/>
    </source>
</evidence>
<keyword evidence="5" id="KW-1185">Reference proteome</keyword>
<name>A0A6J1MA50_DROHY</name>
<accession>A0A6J1MA50</accession>
<dbReference type="AlphaFoldDB" id="A0A6J1MA50"/>
<dbReference type="GO" id="GO:0005737">
    <property type="term" value="C:cytoplasm"/>
    <property type="evidence" value="ECO:0007669"/>
    <property type="project" value="TreeGrafter"/>
</dbReference>
<dbReference type="OrthoDB" id="5573735at2759"/>
<keyword evidence="2" id="KW-0677">Repeat</keyword>
<feature type="compositionally biased region" description="Basic and acidic residues" evidence="4">
    <location>
        <begin position="551"/>
        <end position="560"/>
    </location>
</feature>
<dbReference type="RefSeq" id="XP_023173835.2">
    <property type="nucleotide sequence ID" value="XM_023318067.2"/>
</dbReference>
<dbReference type="GO" id="GO:0080008">
    <property type="term" value="C:Cul4-RING E3 ubiquitin ligase complex"/>
    <property type="evidence" value="ECO:0007669"/>
    <property type="project" value="TreeGrafter"/>
</dbReference>
<proteinExistence type="predicted"/>
<evidence type="ECO:0000256" key="4">
    <source>
        <dbReference type="SAM" id="MobiDB-lite"/>
    </source>
</evidence>
<dbReference type="SMART" id="SM00320">
    <property type="entry name" value="WD40"/>
    <property type="match status" value="6"/>
</dbReference>
<keyword evidence="1 3" id="KW-0853">WD repeat</keyword>
<feature type="compositionally biased region" description="Low complexity" evidence="4">
    <location>
        <begin position="718"/>
        <end position="733"/>
    </location>
</feature>
<dbReference type="KEGG" id="dhe:111601479"/>
<organism evidence="5 6">
    <name type="scientific">Drosophila hydei</name>
    <name type="common">Fruit fly</name>
    <dbReference type="NCBI Taxonomy" id="7224"/>
    <lineage>
        <taxon>Eukaryota</taxon>
        <taxon>Metazoa</taxon>
        <taxon>Ecdysozoa</taxon>
        <taxon>Arthropoda</taxon>
        <taxon>Hexapoda</taxon>
        <taxon>Insecta</taxon>
        <taxon>Pterygota</taxon>
        <taxon>Neoptera</taxon>
        <taxon>Endopterygota</taxon>
        <taxon>Diptera</taxon>
        <taxon>Brachycera</taxon>
        <taxon>Muscomorpha</taxon>
        <taxon>Ephydroidea</taxon>
        <taxon>Drosophilidae</taxon>
        <taxon>Drosophila</taxon>
    </lineage>
</organism>
<dbReference type="PANTHER" id="PTHR15574">
    <property type="entry name" value="WD REPEAT DOMAIN-CONTAINING FAMILY"/>
    <property type="match status" value="1"/>
</dbReference>